<evidence type="ECO:0000256" key="1">
    <source>
        <dbReference type="SAM" id="MobiDB-lite"/>
    </source>
</evidence>
<evidence type="ECO:0000313" key="2">
    <source>
        <dbReference type="EMBL" id="TBU53169.1"/>
    </source>
</evidence>
<evidence type="ECO:0000313" key="3">
    <source>
        <dbReference type="Proteomes" id="UP000292082"/>
    </source>
</evidence>
<dbReference type="EMBL" id="ML145222">
    <property type="protein sequence ID" value="TBU53169.1"/>
    <property type="molecule type" value="Genomic_DNA"/>
</dbReference>
<keyword evidence="3" id="KW-1185">Reference proteome</keyword>
<sequence length="106" mass="11229">MTSVSSTDTRTILSVPPVRLDLPSLLGGPSIRGHTCNISIASVQGHCLSSIPHSCRLSVRNSVVIGEGTSRRTSRNLSQSRSSGPAFEHKHESLITLPPVADGETQ</sequence>
<organism evidence="2 3">
    <name type="scientific">Dichomitus squalens</name>
    <dbReference type="NCBI Taxonomy" id="114155"/>
    <lineage>
        <taxon>Eukaryota</taxon>
        <taxon>Fungi</taxon>
        <taxon>Dikarya</taxon>
        <taxon>Basidiomycota</taxon>
        <taxon>Agaricomycotina</taxon>
        <taxon>Agaricomycetes</taxon>
        <taxon>Polyporales</taxon>
        <taxon>Polyporaceae</taxon>
        <taxon>Dichomitus</taxon>
    </lineage>
</organism>
<reference evidence="2 3" key="1">
    <citation type="submission" date="2019-01" db="EMBL/GenBank/DDBJ databases">
        <title>Draft genome sequences of three monokaryotic isolates of the white-rot basidiomycete fungus Dichomitus squalens.</title>
        <authorList>
            <consortium name="DOE Joint Genome Institute"/>
            <person name="Lopez S.C."/>
            <person name="Andreopoulos B."/>
            <person name="Pangilinan J."/>
            <person name="Lipzen A."/>
            <person name="Riley R."/>
            <person name="Ahrendt S."/>
            <person name="Ng V."/>
            <person name="Barry K."/>
            <person name="Daum C."/>
            <person name="Grigoriev I.V."/>
            <person name="Hilden K.S."/>
            <person name="Makela M.R."/>
            <person name="de Vries R.P."/>
        </authorList>
    </citation>
    <scope>NUCLEOTIDE SEQUENCE [LARGE SCALE GENOMIC DNA]</scope>
    <source>
        <strain evidence="2 3">CBS 464.89</strain>
    </source>
</reference>
<feature type="region of interest" description="Disordered" evidence="1">
    <location>
        <begin position="67"/>
        <end position="106"/>
    </location>
</feature>
<dbReference type="AlphaFoldDB" id="A0A4Q9PE87"/>
<name>A0A4Q9PE87_9APHY</name>
<gene>
    <name evidence="2" type="ORF">BD310DRAFT_830603</name>
</gene>
<dbReference type="Proteomes" id="UP000292082">
    <property type="component" value="Unassembled WGS sequence"/>
</dbReference>
<protein>
    <submittedName>
        <fullName evidence="2">Uncharacterized protein</fullName>
    </submittedName>
</protein>
<dbReference type="STRING" id="114155.A0A4Q9PE87"/>
<accession>A0A4Q9PE87</accession>
<proteinExistence type="predicted"/>